<dbReference type="AlphaFoldDB" id="A0A935Q3N3"/>
<dbReference type="Pfam" id="PF08238">
    <property type="entry name" value="Sel1"/>
    <property type="match status" value="3"/>
</dbReference>
<dbReference type="SUPFAM" id="SSF81901">
    <property type="entry name" value="HCP-like"/>
    <property type="match status" value="1"/>
</dbReference>
<reference evidence="1 2" key="1">
    <citation type="submission" date="2020-10" db="EMBL/GenBank/DDBJ databases">
        <title>Connecting structure to function with the recovery of over 1000 high-quality activated sludge metagenome-assembled genomes encoding full-length rRNA genes using long-read sequencing.</title>
        <authorList>
            <person name="Singleton C.M."/>
            <person name="Petriglieri F."/>
            <person name="Kristensen J.M."/>
            <person name="Kirkegaard R.H."/>
            <person name="Michaelsen T.Y."/>
            <person name="Andersen M.H."/>
            <person name="Karst S.M."/>
            <person name="Dueholm M.S."/>
            <person name="Nielsen P.H."/>
            <person name="Albertsen M."/>
        </authorList>
    </citation>
    <scope>NUCLEOTIDE SEQUENCE [LARGE SCALE GENOMIC DNA]</scope>
    <source>
        <strain evidence="1">EsbW_18-Q3-R4-48_BATAC.285</strain>
    </source>
</reference>
<gene>
    <name evidence="1" type="ORF">IPJ27_23275</name>
</gene>
<dbReference type="InterPro" id="IPR011990">
    <property type="entry name" value="TPR-like_helical_dom_sf"/>
</dbReference>
<dbReference type="PANTHER" id="PTHR11102">
    <property type="entry name" value="SEL-1-LIKE PROTEIN"/>
    <property type="match status" value="1"/>
</dbReference>
<proteinExistence type="predicted"/>
<sequence>MTSMLRHTYRIPGAAVALLLLLLGADKVGAMPTIRGIDVSPPQVTLGSDGQAEVRLVIHGDDEPISQCGITVEVESLQQKEQLRVETLRYAKDRKSQFPTEISLRLTAPGRFVVRATGSVQLVPERLLLGLYLACEGTAESVVEVLPYQGGQTGTLTKMPTAAPAAARQTTTPRLNTAECDMTCRAERGDADAMNDLGLKYAAGEGVEKSEVLAVQWFTRAAGKGHPVALQNLAFMYETGRGTPLNYRLAMDYYRKAAAVGQPESMRAIAGMYVKGQGVDRDLIEAYAWANLAAARSHGDEREKSEKLRERITASLSRKELARAQDRSAEIDRVSSK</sequence>
<protein>
    <submittedName>
        <fullName evidence="1">Sel1 repeat family protein</fullName>
    </submittedName>
</protein>
<organism evidence="1 2">
    <name type="scientific">Candidatus Accumulibacter proximus</name>
    <dbReference type="NCBI Taxonomy" id="2954385"/>
    <lineage>
        <taxon>Bacteria</taxon>
        <taxon>Pseudomonadati</taxon>
        <taxon>Pseudomonadota</taxon>
        <taxon>Betaproteobacteria</taxon>
        <taxon>Candidatus Accumulibacter</taxon>
    </lineage>
</organism>
<dbReference type="InterPro" id="IPR050767">
    <property type="entry name" value="Sel1_AlgK"/>
</dbReference>
<evidence type="ECO:0000313" key="2">
    <source>
        <dbReference type="Proteomes" id="UP000697998"/>
    </source>
</evidence>
<name>A0A935Q3N3_9PROT</name>
<dbReference type="InterPro" id="IPR006597">
    <property type="entry name" value="Sel1-like"/>
</dbReference>
<dbReference type="Proteomes" id="UP000697998">
    <property type="component" value="Unassembled WGS sequence"/>
</dbReference>
<dbReference type="Gene3D" id="1.25.40.10">
    <property type="entry name" value="Tetratricopeptide repeat domain"/>
    <property type="match status" value="1"/>
</dbReference>
<comment type="caution">
    <text evidence="1">The sequence shown here is derived from an EMBL/GenBank/DDBJ whole genome shotgun (WGS) entry which is preliminary data.</text>
</comment>
<evidence type="ECO:0000313" key="1">
    <source>
        <dbReference type="EMBL" id="MBK7677432.1"/>
    </source>
</evidence>
<dbReference type="SMART" id="SM00671">
    <property type="entry name" value="SEL1"/>
    <property type="match status" value="3"/>
</dbReference>
<dbReference type="PANTHER" id="PTHR11102:SF160">
    <property type="entry name" value="ERAD-ASSOCIATED E3 UBIQUITIN-PROTEIN LIGASE COMPONENT HRD3"/>
    <property type="match status" value="1"/>
</dbReference>
<dbReference type="EMBL" id="JADJMH010000036">
    <property type="protein sequence ID" value="MBK7677432.1"/>
    <property type="molecule type" value="Genomic_DNA"/>
</dbReference>
<accession>A0A935Q3N3</accession>